<dbReference type="EMBL" id="FNEW01000013">
    <property type="protein sequence ID" value="SDK55921.1"/>
    <property type="molecule type" value="Genomic_DNA"/>
</dbReference>
<evidence type="ECO:0000313" key="2">
    <source>
        <dbReference type="Proteomes" id="UP000198917"/>
    </source>
</evidence>
<evidence type="ECO:0000313" key="1">
    <source>
        <dbReference type="EMBL" id="SDK55921.1"/>
    </source>
</evidence>
<comment type="caution">
    <text evidence="1">The sequence shown here is derived from an EMBL/GenBank/DDBJ whole genome shotgun (WGS) entry which is preliminary data.</text>
</comment>
<sequence length="91" mass="9939">MMPDVEFQLDLHHFSIGRDPHMPEQSCLHTVRYVASGGPLPNKKAGHILVDINGSEPLSGFSGHTAMQLVRDGRAHEVLEYIDAIDAGVHA</sequence>
<reference evidence="1 2" key="1">
    <citation type="submission" date="2016-10" db="EMBL/GenBank/DDBJ databases">
        <authorList>
            <person name="Varghese N."/>
            <person name="Submissions S."/>
        </authorList>
    </citation>
    <scope>NUCLEOTIDE SEQUENCE [LARGE SCALE GENOMIC DNA]</scope>
    <source>
        <strain evidence="1 2">PDC82</strain>
    </source>
</reference>
<protein>
    <submittedName>
        <fullName evidence="1">Uncharacterized protein</fullName>
    </submittedName>
</protein>
<gene>
    <name evidence="1" type="ORF">SAMN05428983_5313</name>
</gene>
<accession>A0A7Z7FUF0</accession>
<dbReference type="RefSeq" id="WP_092735400.1">
    <property type="nucleotide sequence ID" value="NZ_CP048559.1"/>
</dbReference>
<dbReference type="AlphaFoldDB" id="A0A7Z7FUF0"/>
<organism evidence="1 2">
    <name type="scientific">Agrobacterium fabrum</name>
    <dbReference type="NCBI Taxonomy" id="1176649"/>
    <lineage>
        <taxon>Bacteria</taxon>
        <taxon>Pseudomonadati</taxon>
        <taxon>Pseudomonadota</taxon>
        <taxon>Alphaproteobacteria</taxon>
        <taxon>Hyphomicrobiales</taxon>
        <taxon>Rhizobiaceae</taxon>
        <taxon>Rhizobium/Agrobacterium group</taxon>
        <taxon>Agrobacterium</taxon>
        <taxon>Agrobacterium tumefaciens complex</taxon>
    </lineage>
</organism>
<dbReference type="Proteomes" id="UP000198917">
    <property type="component" value="Unassembled WGS sequence"/>
</dbReference>
<proteinExistence type="predicted"/>
<name>A0A7Z7FUF0_9HYPH</name>